<dbReference type="EMBL" id="KE525195">
    <property type="protein sequence ID" value="KFB42536.1"/>
    <property type="molecule type" value="Genomic_DNA"/>
</dbReference>
<evidence type="ECO:0000313" key="3">
    <source>
        <dbReference type="EnsemblMetazoa" id="ASIC010246-PA"/>
    </source>
</evidence>
<proteinExistence type="predicted"/>
<dbReference type="EnsemblMetazoa" id="ASIC010246-RA">
    <property type="protein sequence ID" value="ASIC010246-PA"/>
    <property type="gene ID" value="ASIC010246"/>
</dbReference>
<name>A0A084VX42_ANOSI</name>
<dbReference type="Proteomes" id="UP000030765">
    <property type="component" value="Unassembled WGS sequence"/>
</dbReference>
<reference evidence="2 4" key="1">
    <citation type="journal article" date="2014" name="BMC Genomics">
        <title>Genome sequence of Anopheles sinensis provides insight into genetics basis of mosquito competence for malaria parasites.</title>
        <authorList>
            <person name="Zhou D."/>
            <person name="Zhang D."/>
            <person name="Ding G."/>
            <person name="Shi L."/>
            <person name="Hou Q."/>
            <person name="Ye Y."/>
            <person name="Xu Y."/>
            <person name="Zhou H."/>
            <person name="Xiong C."/>
            <person name="Li S."/>
            <person name="Yu J."/>
            <person name="Hong S."/>
            <person name="Yu X."/>
            <person name="Zou P."/>
            <person name="Chen C."/>
            <person name="Chang X."/>
            <person name="Wang W."/>
            <person name="Lv Y."/>
            <person name="Sun Y."/>
            <person name="Ma L."/>
            <person name="Shen B."/>
            <person name="Zhu C."/>
        </authorList>
    </citation>
    <scope>NUCLEOTIDE SEQUENCE [LARGE SCALE GENOMIC DNA]</scope>
</reference>
<evidence type="ECO:0000313" key="4">
    <source>
        <dbReference type="Proteomes" id="UP000030765"/>
    </source>
</evidence>
<accession>A0A084VX42</accession>
<organism evidence="2">
    <name type="scientific">Anopheles sinensis</name>
    <name type="common">Mosquito</name>
    <dbReference type="NCBI Taxonomy" id="74873"/>
    <lineage>
        <taxon>Eukaryota</taxon>
        <taxon>Metazoa</taxon>
        <taxon>Ecdysozoa</taxon>
        <taxon>Arthropoda</taxon>
        <taxon>Hexapoda</taxon>
        <taxon>Insecta</taxon>
        <taxon>Pterygota</taxon>
        <taxon>Neoptera</taxon>
        <taxon>Endopterygota</taxon>
        <taxon>Diptera</taxon>
        <taxon>Nematocera</taxon>
        <taxon>Culicoidea</taxon>
        <taxon>Culicidae</taxon>
        <taxon>Anophelinae</taxon>
        <taxon>Anopheles</taxon>
    </lineage>
</organism>
<gene>
    <name evidence="2" type="ORF">ZHAS_00010246</name>
</gene>
<reference evidence="3" key="2">
    <citation type="submission" date="2020-05" db="UniProtKB">
        <authorList>
            <consortium name="EnsemblMetazoa"/>
        </authorList>
    </citation>
    <scope>IDENTIFICATION</scope>
</reference>
<feature type="region of interest" description="Disordered" evidence="1">
    <location>
        <begin position="108"/>
        <end position="130"/>
    </location>
</feature>
<keyword evidence="4" id="KW-1185">Reference proteome</keyword>
<protein>
    <submittedName>
        <fullName evidence="2">AGAP013287-PA-like protein</fullName>
    </submittedName>
</protein>
<sequence>MRRAVRCKFDFISYVLFGSDAAYDDTTTRDSVFMGGGGDGGGGGGLSLQHNVVSSGLMPPPVNAVGMGSLRRPTVVLVGDGGEQQFTVTSPPPDTTFKPELVESECSRSSVEDDSLDRFPGSTDNSLDGITFGQATRASQMMYQRRSVRLPSMDVTEDSCSNMSMMGLPGGGGSLSFAAHLDTVMHSVPLGTLMETNDMSGQQQQQQQGTAIPSPHSMLGCELTAISLCINMAVSGETAAAIETMMHQQQDILLPTSPSTGVAPSIHAGALIPGGAAHEAAAIAAAVQLIPAAGAQTVAENQATATAMLTHSEETKKAVQDIILNAAAEILTGAPEPSLATQKTINTLISMRSPEMLVVANCSPPALQPTHFVAVAQPLPEKMEIGAIMIGGLAVGAGGGALGVASVGQSLVSDPAQQPVQQPMDTSAPLPMSAPIIPMVVTPATVGGVEESLADESRALPPELTSMTETELMNYICPNAFDSGNLKWMELRQERFRFRAAQQQKIYSIIA</sequence>
<evidence type="ECO:0000313" key="2">
    <source>
        <dbReference type="EMBL" id="KFB42536.1"/>
    </source>
</evidence>
<dbReference type="VEuPathDB" id="VectorBase:ASIC010246"/>
<evidence type="ECO:0000256" key="1">
    <source>
        <dbReference type="SAM" id="MobiDB-lite"/>
    </source>
</evidence>
<dbReference type="EMBL" id="ATLV01017841">
    <property type="status" value="NOT_ANNOTATED_CDS"/>
    <property type="molecule type" value="Genomic_DNA"/>
</dbReference>
<dbReference type="AlphaFoldDB" id="A0A084VX42"/>